<keyword evidence="5" id="KW-0597">Phosphoprotein</keyword>
<dbReference type="GO" id="GO:0006355">
    <property type="term" value="P:regulation of DNA-templated transcription"/>
    <property type="evidence" value="ECO:0007669"/>
    <property type="project" value="InterPro"/>
</dbReference>
<dbReference type="Pfam" id="PF25601">
    <property type="entry name" value="AAA_lid_14"/>
    <property type="match status" value="1"/>
</dbReference>
<gene>
    <name evidence="8" type="ORF">FYJ83_03405</name>
</gene>
<evidence type="ECO:0000256" key="1">
    <source>
        <dbReference type="ARBA" id="ARBA00022741"/>
    </source>
</evidence>
<dbReference type="InterPro" id="IPR003593">
    <property type="entry name" value="AAA+_ATPase"/>
</dbReference>
<keyword evidence="2" id="KW-0067">ATP-binding</keyword>
<dbReference type="PANTHER" id="PTHR32071">
    <property type="entry name" value="TRANSCRIPTIONAL REGULATORY PROTEIN"/>
    <property type="match status" value="1"/>
</dbReference>
<dbReference type="AlphaFoldDB" id="A0A6N7XSX0"/>
<feature type="modified residue" description="4-aspartylphosphate" evidence="5">
    <location>
        <position position="51"/>
    </location>
</feature>
<dbReference type="GO" id="GO:0005524">
    <property type="term" value="F:ATP binding"/>
    <property type="evidence" value="ECO:0007669"/>
    <property type="project" value="UniProtKB-KW"/>
</dbReference>
<dbReference type="PROSITE" id="PS00676">
    <property type="entry name" value="SIGMA54_INTERACT_2"/>
    <property type="match status" value="1"/>
</dbReference>
<evidence type="ECO:0000259" key="6">
    <source>
        <dbReference type="PROSITE" id="PS50045"/>
    </source>
</evidence>
<dbReference type="InterPro" id="IPR058031">
    <property type="entry name" value="AAA_lid_NorR"/>
</dbReference>
<dbReference type="Proteomes" id="UP000469523">
    <property type="component" value="Unassembled WGS sequence"/>
</dbReference>
<evidence type="ECO:0000256" key="4">
    <source>
        <dbReference type="ARBA" id="ARBA00023163"/>
    </source>
</evidence>
<sequence length="457" mass="52340">MEKILIVDDDEPIVESLKFAFKNQYKVYLAYNSEEALEHYTNNEISVTILDLKLGNEDGMELYSKIKDMNPEAVVIIVTAYGTIKSSIEAIRSGVFHYLTKPIDIKELEFLIAKGAEVNNLYKQINFLSAESREKYIKDGIIGESGSIKSILNTIEKIKDIDSKVLITGESGTGKSLIAKAIHRQGNRRHKKFYAINCAAIPKDLLESELFGYKKGAFTGALTDKKGYFELAHGGTLFLDEIGDMDLGMQGKLLQAIQENVITPIGSEEPIVVDVRIITATNRDLLNLVKEERFREDLYYRLNVINIHMPALRDRPEDIVPLTNYFIYKYSRLLNKEIKKIEYDFIETLEKYELNGNVRELENLVERAIALVEGDVLTKKDILSHINKDEKSETFINKKLIPIFVGQTLENIEKKVIESTYMECNYNQRETAKILGITDRTIRNKLKKYIEQNDKNQ</sequence>
<dbReference type="PROSITE" id="PS50045">
    <property type="entry name" value="SIGMA54_INTERACT_4"/>
    <property type="match status" value="1"/>
</dbReference>
<organism evidence="8 9">
    <name type="scientific">Tissierella pigra</name>
    <dbReference type="NCBI Taxonomy" id="2607614"/>
    <lineage>
        <taxon>Bacteria</taxon>
        <taxon>Bacillati</taxon>
        <taxon>Bacillota</taxon>
        <taxon>Tissierellia</taxon>
        <taxon>Tissierellales</taxon>
        <taxon>Tissierellaceae</taxon>
        <taxon>Tissierella</taxon>
    </lineage>
</organism>
<dbReference type="InterPro" id="IPR025943">
    <property type="entry name" value="Sigma_54_int_dom_ATP-bd_2"/>
</dbReference>
<feature type="domain" description="Sigma-54 factor interaction" evidence="6">
    <location>
        <begin position="141"/>
        <end position="370"/>
    </location>
</feature>
<dbReference type="Pfam" id="PF02954">
    <property type="entry name" value="HTH_8"/>
    <property type="match status" value="1"/>
</dbReference>
<dbReference type="Pfam" id="PF00072">
    <property type="entry name" value="Response_reg"/>
    <property type="match status" value="1"/>
</dbReference>
<dbReference type="Gene3D" id="1.10.8.60">
    <property type="match status" value="1"/>
</dbReference>
<dbReference type="GO" id="GO:0043565">
    <property type="term" value="F:sequence-specific DNA binding"/>
    <property type="evidence" value="ECO:0007669"/>
    <property type="project" value="InterPro"/>
</dbReference>
<dbReference type="SUPFAM" id="SSF52540">
    <property type="entry name" value="P-loop containing nucleoside triphosphate hydrolases"/>
    <property type="match status" value="1"/>
</dbReference>
<dbReference type="PROSITE" id="PS50110">
    <property type="entry name" value="RESPONSE_REGULATORY"/>
    <property type="match status" value="1"/>
</dbReference>
<feature type="domain" description="Response regulatory" evidence="7">
    <location>
        <begin position="3"/>
        <end position="116"/>
    </location>
</feature>
<comment type="caution">
    <text evidence="8">The sequence shown here is derived from an EMBL/GenBank/DDBJ whole genome shotgun (WGS) entry which is preliminary data.</text>
</comment>
<dbReference type="EMBL" id="VUNQ01000004">
    <property type="protein sequence ID" value="MSU00513.1"/>
    <property type="molecule type" value="Genomic_DNA"/>
</dbReference>
<evidence type="ECO:0000256" key="5">
    <source>
        <dbReference type="PROSITE-ProRule" id="PRU00169"/>
    </source>
</evidence>
<keyword evidence="3" id="KW-0805">Transcription regulation</keyword>
<evidence type="ECO:0000313" key="9">
    <source>
        <dbReference type="Proteomes" id="UP000469523"/>
    </source>
</evidence>
<dbReference type="PROSITE" id="PS00675">
    <property type="entry name" value="SIGMA54_INTERACT_1"/>
    <property type="match status" value="1"/>
</dbReference>
<dbReference type="InterPro" id="IPR009057">
    <property type="entry name" value="Homeodomain-like_sf"/>
</dbReference>
<dbReference type="SMART" id="SM00448">
    <property type="entry name" value="REC"/>
    <property type="match status" value="1"/>
</dbReference>
<evidence type="ECO:0000256" key="3">
    <source>
        <dbReference type="ARBA" id="ARBA00023015"/>
    </source>
</evidence>
<name>A0A6N7XSX0_9FIRM</name>
<dbReference type="InterPro" id="IPR011006">
    <property type="entry name" value="CheY-like_superfamily"/>
</dbReference>
<dbReference type="RefSeq" id="WP_154438937.1">
    <property type="nucleotide sequence ID" value="NZ_JAHLPJ010000001.1"/>
</dbReference>
<dbReference type="InterPro" id="IPR002078">
    <property type="entry name" value="Sigma_54_int"/>
</dbReference>
<dbReference type="InterPro" id="IPR002197">
    <property type="entry name" value="HTH_Fis"/>
</dbReference>
<accession>A0A6N7XSX0</accession>
<dbReference type="InterPro" id="IPR001789">
    <property type="entry name" value="Sig_transdc_resp-reg_receiver"/>
</dbReference>
<dbReference type="CDD" id="cd00009">
    <property type="entry name" value="AAA"/>
    <property type="match status" value="1"/>
</dbReference>
<keyword evidence="1" id="KW-0547">Nucleotide-binding</keyword>
<dbReference type="InterPro" id="IPR025662">
    <property type="entry name" value="Sigma_54_int_dom_ATP-bd_1"/>
</dbReference>
<proteinExistence type="predicted"/>
<dbReference type="SUPFAM" id="SSF46689">
    <property type="entry name" value="Homeodomain-like"/>
    <property type="match status" value="1"/>
</dbReference>
<evidence type="ECO:0000259" key="7">
    <source>
        <dbReference type="PROSITE" id="PS50110"/>
    </source>
</evidence>
<dbReference type="FunFam" id="3.40.50.300:FF:000006">
    <property type="entry name" value="DNA-binding transcriptional regulator NtrC"/>
    <property type="match status" value="1"/>
</dbReference>
<keyword evidence="9" id="KW-1185">Reference proteome</keyword>
<dbReference type="Pfam" id="PF00158">
    <property type="entry name" value="Sigma54_activat"/>
    <property type="match status" value="1"/>
</dbReference>
<reference evidence="8 9" key="1">
    <citation type="submission" date="2019-09" db="EMBL/GenBank/DDBJ databases">
        <title>In-depth cultivation of the pig gut microbiome towards novel bacterial diversity and tailored functional studies.</title>
        <authorList>
            <person name="Wylensek D."/>
            <person name="Hitch T.C.A."/>
            <person name="Clavel T."/>
        </authorList>
    </citation>
    <scope>NUCLEOTIDE SEQUENCE [LARGE SCALE GENOMIC DNA]</scope>
    <source>
        <strain evidence="8 9">WCA3-693-APC-4?</strain>
    </source>
</reference>
<dbReference type="Gene3D" id="3.40.50.300">
    <property type="entry name" value="P-loop containing nucleotide triphosphate hydrolases"/>
    <property type="match status" value="1"/>
</dbReference>
<protein>
    <submittedName>
        <fullName evidence="8">Sigma-54-dependent Fis family transcriptional regulator</fullName>
    </submittedName>
</protein>
<dbReference type="Gene3D" id="1.10.10.60">
    <property type="entry name" value="Homeodomain-like"/>
    <property type="match status" value="1"/>
</dbReference>
<evidence type="ECO:0000256" key="2">
    <source>
        <dbReference type="ARBA" id="ARBA00022840"/>
    </source>
</evidence>
<dbReference type="InterPro" id="IPR027417">
    <property type="entry name" value="P-loop_NTPase"/>
</dbReference>
<dbReference type="GO" id="GO:0000160">
    <property type="term" value="P:phosphorelay signal transduction system"/>
    <property type="evidence" value="ECO:0007669"/>
    <property type="project" value="InterPro"/>
</dbReference>
<dbReference type="Gene3D" id="3.40.50.2300">
    <property type="match status" value="1"/>
</dbReference>
<dbReference type="SUPFAM" id="SSF52172">
    <property type="entry name" value="CheY-like"/>
    <property type="match status" value="1"/>
</dbReference>
<evidence type="ECO:0000313" key="8">
    <source>
        <dbReference type="EMBL" id="MSU00513.1"/>
    </source>
</evidence>
<keyword evidence="4" id="KW-0804">Transcription</keyword>
<dbReference type="SMART" id="SM00382">
    <property type="entry name" value="AAA"/>
    <property type="match status" value="1"/>
</dbReference>